<accession>A0A4T0S7G3</accession>
<evidence type="ECO:0000256" key="2">
    <source>
        <dbReference type="SAM" id="SignalP"/>
    </source>
</evidence>
<comment type="caution">
    <text evidence="3">The sequence shown here is derived from an EMBL/GenBank/DDBJ whole genome shotgun (WGS) entry which is preliminary data.</text>
</comment>
<feature type="chain" id="PRO_5044091200" evidence="2">
    <location>
        <begin position="18"/>
        <end position="181"/>
    </location>
</feature>
<keyword evidence="2" id="KW-0732">Signal</keyword>
<feature type="region of interest" description="Disordered" evidence="1">
    <location>
        <begin position="109"/>
        <end position="157"/>
    </location>
</feature>
<evidence type="ECO:0000313" key="3">
    <source>
        <dbReference type="EMBL" id="TIB77072.1"/>
    </source>
</evidence>
<feature type="compositionally biased region" description="Low complexity" evidence="1">
    <location>
        <begin position="109"/>
        <end position="134"/>
    </location>
</feature>
<protein>
    <submittedName>
        <fullName evidence="3">Uncharacterized protein</fullName>
    </submittedName>
</protein>
<feature type="signal peptide" evidence="2">
    <location>
        <begin position="1"/>
        <end position="17"/>
    </location>
</feature>
<evidence type="ECO:0000313" key="4">
    <source>
        <dbReference type="Proteomes" id="UP000310685"/>
    </source>
</evidence>
<feature type="compositionally biased region" description="Acidic residues" evidence="1">
    <location>
        <begin position="135"/>
        <end position="155"/>
    </location>
</feature>
<evidence type="ECO:0000256" key="1">
    <source>
        <dbReference type="SAM" id="MobiDB-lite"/>
    </source>
</evidence>
<organism evidence="3 4">
    <name type="scientific">Wallemia mellicola</name>
    <dbReference type="NCBI Taxonomy" id="1708541"/>
    <lineage>
        <taxon>Eukaryota</taxon>
        <taxon>Fungi</taxon>
        <taxon>Dikarya</taxon>
        <taxon>Basidiomycota</taxon>
        <taxon>Wallemiomycotina</taxon>
        <taxon>Wallemiomycetes</taxon>
        <taxon>Wallemiales</taxon>
        <taxon>Wallemiaceae</taxon>
        <taxon>Wallemia</taxon>
    </lineage>
</organism>
<dbReference type="EMBL" id="SPRC01000038">
    <property type="protein sequence ID" value="TIB77072.1"/>
    <property type="molecule type" value="Genomic_DNA"/>
</dbReference>
<reference evidence="3 4" key="1">
    <citation type="submission" date="2019-03" db="EMBL/GenBank/DDBJ databases">
        <title>Sequencing 25 genomes of Wallemia mellicola.</title>
        <authorList>
            <person name="Gostincar C."/>
        </authorList>
    </citation>
    <scope>NUCLEOTIDE SEQUENCE [LARGE SCALE GENOMIC DNA]</scope>
    <source>
        <strain evidence="3 4">EXF-6152</strain>
    </source>
</reference>
<gene>
    <name evidence="3" type="ORF">E3Q22_03233</name>
</gene>
<sequence>MKTSQIAQLLFAGTASAVVLQARQDYSHISKCLVDECSDYQGELVDRCNPEEDFEMSNKDLKNISDEELQFLACYCEVFQSANNECRSCLNQAPSEDAVTHDSICQQVSSSSSSSTSMSSTSTAGSTTTTASPSESEDGDNNDDDNSDSEDDDGDSGANAFSFKCSAMVASGLAVGAAILL</sequence>
<dbReference type="Proteomes" id="UP000310685">
    <property type="component" value="Unassembled WGS sequence"/>
</dbReference>
<name>A0A4T0S7G3_9BASI</name>
<dbReference type="AlphaFoldDB" id="A0A4T0S7G3"/>
<proteinExistence type="predicted"/>